<proteinExistence type="predicted"/>
<evidence type="ECO:0000313" key="1">
    <source>
        <dbReference type="EMBL" id="QDU19855.1"/>
    </source>
</evidence>
<name>A0A517XQR6_9BACT</name>
<accession>A0A517XQR6</accession>
<keyword evidence="2" id="KW-1185">Reference proteome</keyword>
<reference evidence="1 2" key="1">
    <citation type="submission" date="2019-02" db="EMBL/GenBank/DDBJ databases">
        <title>Deep-cultivation of Planctomycetes and their phenomic and genomic characterization uncovers novel biology.</title>
        <authorList>
            <person name="Wiegand S."/>
            <person name="Jogler M."/>
            <person name="Boedeker C."/>
            <person name="Pinto D."/>
            <person name="Vollmers J."/>
            <person name="Rivas-Marin E."/>
            <person name="Kohn T."/>
            <person name="Peeters S.H."/>
            <person name="Heuer A."/>
            <person name="Rast P."/>
            <person name="Oberbeckmann S."/>
            <person name="Bunk B."/>
            <person name="Jeske O."/>
            <person name="Meyerdierks A."/>
            <person name="Storesund J.E."/>
            <person name="Kallscheuer N."/>
            <person name="Luecker S."/>
            <person name="Lage O.M."/>
            <person name="Pohl T."/>
            <person name="Merkel B.J."/>
            <person name="Hornburger P."/>
            <person name="Mueller R.-W."/>
            <person name="Bruemmer F."/>
            <person name="Labrenz M."/>
            <person name="Spormann A.M."/>
            <person name="Op den Camp H."/>
            <person name="Overmann J."/>
            <person name="Amann R."/>
            <person name="Jetten M.S.M."/>
            <person name="Mascher T."/>
            <person name="Medema M.H."/>
            <person name="Devos D.P."/>
            <person name="Kaster A.-K."/>
            <person name="Ovreas L."/>
            <person name="Rohde M."/>
            <person name="Galperin M.Y."/>
            <person name="Jogler C."/>
        </authorList>
    </citation>
    <scope>NUCLEOTIDE SEQUENCE [LARGE SCALE GENOMIC DNA]</scope>
    <source>
        <strain evidence="1 2">ETA_A1</strain>
    </source>
</reference>
<sequence length="115" mass="13263">MDEAYFWGSLEFRLCREFAGLPERRYQYFWCDGFAPRDYILDGPSPRITGGCWICNGPAQAEWDFALLLPGPVGSRAEIDWAALHLAENVTRWMSFDEGRRYIEIEPAVAVPDLR</sequence>
<dbReference type="Proteomes" id="UP000319576">
    <property type="component" value="Chromosome"/>
</dbReference>
<gene>
    <name evidence="1" type="ORF">ETAA1_17930</name>
</gene>
<organism evidence="1 2">
    <name type="scientific">Urbifossiella limnaea</name>
    <dbReference type="NCBI Taxonomy" id="2528023"/>
    <lineage>
        <taxon>Bacteria</taxon>
        <taxon>Pseudomonadati</taxon>
        <taxon>Planctomycetota</taxon>
        <taxon>Planctomycetia</taxon>
        <taxon>Gemmatales</taxon>
        <taxon>Gemmataceae</taxon>
        <taxon>Urbifossiella</taxon>
    </lineage>
</organism>
<dbReference type="AlphaFoldDB" id="A0A517XQR6"/>
<protein>
    <submittedName>
        <fullName evidence="1">Uncharacterized protein</fullName>
    </submittedName>
</protein>
<dbReference type="KEGG" id="uli:ETAA1_17930"/>
<dbReference type="EMBL" id="CP036273">
    <property type="protein sequence ID" value="QDU19855.1"/>
    <property type="molecule type" value="Genomic_DNA"/>
</dbReference>
<evidence type="ECO:0000313" key="2">
    <source>
        <dbReference type="Proteomes" id="UP000319576"/>
    </source>
</evidence>